<feature type="region of interest" description="Disordered" evidence="1">
    <location>
        <begin position="431"/>
        <end position="458"/>
    </location>
</feature>
<feature type="region of interest" description="Disordered" evidence="1">
    <location>
        <begin position="131"/>
        <end position="298"/>
    </location>
</feature>
<reference evidence="2" key="1">
    <citation type="submission" date="2023-03" db="EMBL/GenBank/DDBJ databases">
        <title>Massive genome expansion in bonnet fungi (Mycena s.s.) driven by repeated elements and novel gene families across ecological guilds.</title>
        <authorList>
            <consortium name="Lawrence Berkeley National Laboratory"/>
            <person name="Harder C.B."/>
            <person name="Miyauchi S."/>
            <person name="Viragh M."/>
            <person name="Kuo A."/>
            <person name="Thoen E."/>
            <person name="Andreopoulos B."/>
            <person name="Lu D."/>
            <person name="Skrede I."/>
            <person name="Drula E."/>
            <person name="Henrissat B."/>
            <person name="Morin E."/>
            <person name="Kohler A."/>
            <person name="Barry K."/>
            <person name="LaButti K."/>
            <person name="Morin E."/>
            <person name="Salamov A."/>
            <person name="Lipzen A."/>
            <person name="Mereny Z."/>
            <person name="Hegedus B."/>
            <person name="Baldrian P."/>
            <person name="Stursova M."/>
            <person name="Weitz H."/>
            <person name="Taylor A."/>
            <person name="Grigoriev I.V."/>
            <person name="Nagy L.G."/>
            <person name="Martin F."/>
            <person name="Kauserud H."/>
        </authorList>
    </citation>
    <scope>NUCLEOTIDE SEQUENCE</scope>
    <source>
        <strain evidence="2">CBHHK200</strain>
    </source>
</reference>
<name>A0AAD6XAI4_9AGAR</name>
<feature type="compositionally biased region" description="Basic and acidic residues" evidence="1">
    <location>
        <begin position="334"/>
        <end position="345"/>
    </location>
</feature>
<feature type="compositionally biased region" description="Low complexity" evidence="1">
    <location>
        <begin position="80"/>
        <end position="89"/>
    </location>
</feature>
<feature type="compositionally biased region" description="Gly residues" evidence="1">
    <location>
        <begin position="280"/>
        <end position="295"/>
    </location>
</feature>
<dbReference type="AlphaFoldDB" id="A0AAD6XAI4"/>
<feature type="compositionally biased region" description="Basic and acidic residues" evidence="1">
    <location>
        <begin position="157"/>
        <end position="166"/>
    </location>
</feature>
<organism evidence="2 3">
    <name type="scientific">Mycena alexandri</name>
    <dbReference type="NCBI Taxonomy" id="1745969"/>
    <lineage>
        <taxon>Eukaryota</taxon>
        <taxon>Fungi</taxon>
        <taxon>Dikarya</taxon>
        <taxon>Basidiomycota</taxon>
        <taxon>Agaricomycotina</taxon>
        <taxon>Agaricomycetes</taxon>
        <taxon>Agaricomycetidae</taxon>
        <taxon>Agaricales</taxon>
        <taxon>Marasmiineae</taxon>
        <taxon>Mycenaceae</taxon>
        <taxon>Mycena</taxon>
    </lineage>
</organism>
<gene>
    <name evidence="2" type="ORF">C8F04DRAFT_1177179</name>
</gene>
<evidence type="ECO:0000256" key="1">
    <source>
        <dbReference type="SAM" id="MobiDB-lite"/>
    </source>
</evidence>
<protein>
    <submittedName>
        <fullName evidence="2">Uncharacterized protein</fullName>
    </submittedName>
</protein>
<evidence type="ECO:0000313" key="3">
    <source>
        <dbReference type="Proteomes" id="UP001218188"/>
    </source>
</evidence>
<accession>A0AAD6XAI4</accession>
<keyword evidence="3" id="KW-1185">Reference proteome</keyword>
<feature type="compositionally biased region" description="Polar residues" evidence="1">
    <location>
        <begin position="199"/>
        <end position="212"/>
    </location>
</feature>
<proteinExistence type="predicted"/>
<dbReference type="Proteomes" id="UP001218188">
    <property type="component" value="Unassembled WGS sequence"/>
</dbReference>
<evidence type="ECO:0000313" key="2">
    <source>
        <dbReference type="EMBL" id="KAJ7041345.1"/>
    </source>
</evidence>
<sequence>MDSARFDQLLGRVPSPPVAQSKKKAPRAKIVGKKALAAAAAATEADWVDIYRTELHFPAPPAEDGPALGPDVGTPPANTPPVDGDPPVDAAWEAGNGVAGRFGALDPTATNPEASSYQALEASLASFKYAGTQTRPGSPSVSMPVLAASPSVLAPPHDVHSQRNLESEPNNVDTTPRPRPRPVWNSAGSPLLHGPSPLRASTSTASSPTMGPTTPLKHWRLPATAGASGGVLPSTSPGGDDDILTTDHFPESRPLCNPPVAAREKGGGRGGGASARGRGGRGGSRGSRGGGGGGHSIADKTAAELGYSFMQTYNDDGNVVPLPLDTVVHPSLPDPRRVREVEKAAKGKNAAPRKNPLHNPDGYHDLVVFPGPNTERRGLLELPAELPEGSKRVKRPPNREIPVPLSYKSRVVPGAADAAQARADAILLEKLRNGKRKGAPARNDENAAPAAKKRKTGR</sequence>
<dbReference type="EMBL" id="JARJCM010000017">
    <property type="protein sequence ID" value="KAJ7041345.1"/>
    <property type="molecule type" value="Genomic_DNA"/>
</dbReference>
<feature type="region of interest" description="Disordered" evidence="1">
    <location>
        <begin position="58"/>
        <end position="93"/>
    </location>
</feature>
<feature type="region of interest" description="Disordered" evidence="1">
    <location>
        <begin position="328"/>
        <end position="366"/>
    </location>
</feature>
<feature type="compositionally biased region" description="Polar residues" evidence="1">
    <location>
        <begin position="131"/>
        <end position="141"/>
    </location>
</feature>
<comment type="caution">
    <text evidence="2">The sequence shown here is derived from an EMBL/GenBank/DDBJ whole genome shotgun (WGS) entry which is preliminary data.</text>
</comment>
<feature type="region of interest" description="Disordered" evidence="1">
    <location>
        <begin position="1"/>
        <end position="26"/>
    </location>
</feature>